<dbReference type="PANTHER" id="PTHR45527:SF1">
    <property type="entry name" value="FATTY ACID SYNTHASE"/>
    <property type="match status" value="1"/>
</dbReference>
<comment type="caution">
    <text evidence="7">The sequence shown here is derived from an EMBL/GenBank/DDBJ whole genome shotgun (WGS) entry which is preliminary data.</text>
</comment>
<evidence type="ECO:0000259" key="6">
    <source>
        <dbReference type="PROSITE" id="PS50075"/>
    </source>
</evidence>
<dbReference type="PROSITE" id="PS00012">
    <property type="entry name" value="PHOSPHOPANTETHEINE"/>
    <property type="match status" value="1"/>
</dbReference>
<dbReference type="InterPro" id="IPR036736">
    <property type="entry name" value="ACP-like_sf"/>
</dbReference>
<gene>
    <name evidence="7" type="ORF">VT50_0236925</name>
</gene>
<keyword evidence="3" id="KW-0596">Phosphopantetheine</keyword>
<dbReference type="InterPro" id="IPR009081">
    <property type="entry name" value="PP-bd_ACP"/>
</dbReference>
<dbReference type="EMBL" id="LAKD02000161">
    <property type="protein sequence ID" value="OPF70131.1"/>
    <property type="molecule type" value="Genomic_DNA"/>
</dbReference>
<dbReference type="GO" id="GO:0044550">
    <property type="term" value="P:secondary metabolite biosynthetic process"/>
    <property type="evidence" value="ECO:0007669"/>
    <property type="project" value="TreeGrafter"/>
</dbReference>
<dbReference type="Pfam" id="PF13193">
    <property type="entry name" value="AMP-binding_C"/>
    <property type="match status" value="1"/>
</dbReference>
<dbReference type="InterPro" id="IPR000873">
    <property type="entry name" value="AMP-dep_synth/lig_dom"/>
</dbReference>
<evidence type="ECO:0000256" key="2">
    <source>
        <dbReference type="ARBA" id="ARBA00006432"/>
    </source>
</evidence>
<dbReference type="GO" id="GO:0043041">
    <property type="term" value="P:amino acid activation for nonribosomal peptide biosynthetic process"/>
    <property type="evidence" value="ECO:0007669"/>
    <property type="project" value="TreeGrafter"/>
</dbReference>
<feature type="non-terminal residue" evidence="7">
    <location>
        <position position="592"/>
    </location>
</feature>
<keyword evidence="8" id="KW-1185">Reference proteome</keyword>
<evidence type="ECO:0000256" key="1">
    <source>
        <dbReference type="ARBA" id="ARBA00001957"/>
    </source>
</evidence>
<keyword evidence="4" id="KW-0597">Phosphoprotein</keyword>
<dbReference type="GO" id="GO:0072330">
    <property type="term" value="P:monocarboxylic acid biosynthetic process"/>
    <property type="evidence" value="ECO:0007669"/>
    <property type="project" value="UniProtKB-ARBA"/>
</dbReference>
<dbReference type="InterPro" id="IPR029058">
    <property type="entry name" value="AB_hydrolase_fold"/>
</dbReference>
<comment type="similarity">
    <text evidence="2">Belongs to the ATP-dependent AMP-binding enzyme family.</text>
</comment>
<evidence type="ECO:0000313" key="7">
    <source>
        <dbReference type="EMBL" id="OPF70131.1"/>
    </source>
</evidence>
<evidence type="ECO:0000256" key="3">
    <source>
        <dbReference type="ARBA" id="ARBA00022450"/>
    </source>
</evidence>
<feature type="region of interest" description="Disordered" evidence="5">
    <location>
        <begin position="495"/>
        <end position="518"/>
    </location>
</feature>
<evidence type="ECO:0000256" key="5">
    <source>
        <dbReference type="SAM" id="MobiDB-lite"/>
    </source>
</evidence>
<name>A0A1V4CTR2_9ACTN</name>
<dbReference type="Pfam" id="PF00550">
    <property type="entry name" value="PP-binding"/>
    <property type="match status" value="1"/>
</dbReference>
<dbReference type="GO" id="GO:0005737">
    <property type="term" value="C:cytoplasm"/>
    <property type="evidence" value="ECO:0007669"/>
    <property type="project" value="TreeGrafter"/>
</dbReference>
<evidence type="ECO:0000313" key="8">
    <source>
        <dbReference type="Proteomes" id="UP000033615"/>
    </source>
</evidence>
<dbReference type="InterPro" id="IPR042099">
    <property type="entry name" value="ANL_N_sf"/>
</dbReference>
<dbReference type="Gene3D" id="3.40.50.1820">
    <property type="entry name" value="alpha/beta hydrolase"/>
    <property type="match status" value="1"/>
</dbReference>
<feature type="region of interest" description="Disordered" evidence="5">
    <location>
        <begin position="119"/>
        <end position="142"/>
    </location>
</feature>
<sequence length="592" mass="62807">MVDLFAEVAEQAPDRMAVEGGGIRMTVGDIDRASARIAAELAAAGVGNGDAVAVVADRSAYLPAALLGVMRSGAAFVPVDPDYPAQRRALMLQDARARATVTLSQFLAQVDHTRPVILLDTPPTDASHTPDGPRTSDDTSRASRAVLPAVRPADLAYAMYTSGSTGRPKGVEISHQAFAKGVLVMASVVNPQPDDVWLSVTSPSFDPSLLDLFLPLLTQGRIVIAGNERVVAGDALHALLVGSRATVMQATPLTWRMLLADGWAGRLRLALCAGEVMHPTLARALGERCGEVWNAYGPTETTIYATAHRVGPVDAGSIPVGPPLPDTDVRILGEDVAPVARGEIGELWIGGTGVGAGYRGREDLTADRFRTLPGDRSAGRFYRTGDLGRQLADGTIELFGRADDQVKIRGHRIEPGEVENQLLAHPGVESAVVVPRSLPGAAGLQLVAYVRPAHGGEISARGLLDFLAERLPKYMVPSAVVEVAQWPRTATYKIDRNRLPDPGTAPGHIPAGSAPGTPTERALAQLWESVLEHRPVSREDDFFALGGHSLLSMQLIARIREEMGVAATVRDLISAPVLADLAERIDHTPPTP</sequence>
<dbReference type="Gene3D" id="3.40.50.12780">
    <property type="entry name" value="N-terminal domain of ligase-like"/>
    <property type="match status" value="1"/>
</dbReference>
<dbReference type="InterPro" id="IPR025110">
    <property type="entry name" value="AMP-bd_C"/>
</dbReference>
<dbReference type="Pfam" id="PF00501">
    <property type="entry name" value="AMP-binding"/>
    <property type="match status" value="1"/>
</dbReference>
<dbReference type="Proteomes" id="UP000033615">
    <property type="component" value="Unassembled WGS sequence"/>
</dbReference>
<dbReference type="InterPro" id="IPR045851">
    <property type="entry name" value="AMP-bd_C_sf"/>
</dbReference>
<dbReference type="InterPro" id="IPR010071">
    <property type="entry name" value="AA_adenyl_dom"/>
</dbReference>
<proteinExistence type="inferred from homology"/>
<protein>
    <recommendedName>
        <fullName evidence="6">Carrier domain-containing protein</fullName>
    </recommendedName>
</protein>
<dbReference type="AlphaFoldDB" id="A0A1V4CTR2"/>
<dbReference type="PANTHER" id="PTHR45527">
    <property type="entry name" value="NONRIBOSOMAL PEPTIDE SYNTHETASE"/>
    <property type="match status" value="1"/>
</dbReference>
<dbReference type="FunFam" id="1.10.1200.10:FF:000016">
    <property type="entry name" value="Non-ribosomal peptide synthase"/>
    <property type="match status" value="1"/>
</dbReference>
<dbReference type="PROSITE" id="PS50075">
    <property type="entry name" value="CARRIER"/>
    <property type="match status" value="1"/>
</dbReference>
<accession>A0A1V4CTR2</accession>
<reference evidence="7" key="1">
    <citation type="submission" date="2016-12" db="EMBL/GenBank/DDBJ databases">
        <title>Genome sequence of Streptomyces antioxidans MUSC 164.</title>
        <authorList>
            <person name="Lee L.-H."/>
            <person name="Ser H.-L."/>
        </authorList>
    </citation>
    <scope>NUCLEOTIDE SEQUENCE [LARGE SCALE GENOMIC DNA]</scope>
    <source>
        <strain evidence="7">MUSC 164</strain>
    </source>
</reference>
<comment type="cofactor">
    <cofactor evidence="1">
        <name>pantetheine 4'-phosphate</name>
        <dbReference type="ChEBI" id="CHEBI:47942"/>
    </cofactor>
</comment>
<organism evidence="7 8">
    <name type="scientific">Streptomyces antioxidans</name>
    <dbReference type="NCBI Taxonomy" id="1507734"/>
    <lineage>
        <taxon>Bacteria</taxon>
        <taxon>Bacillati</taxon>
        <taxon>Actinomycetota</taxon>
        <taxon>Actinomycetes</taxon>
        <taxon>Kitasatosporales</taxon>
        <taxon>Streptomycetaceae</taxon>
        <taxon>Streptomyces</taxon>
    </lineage>
</organism>
<dbReference type="Gene3D" id="3.30.300.30">
    <property type="match status" value="1"/>
</dbReference>
<evidence type="ECO:0000256" key="4">
    <source>
        <dbReference type="ARBA" id="ARBA00022553"/>
    </source>
</evidence>
<dbReference type="GO" id="GO:0031177">
    <property type="term" value="F:phosphopantetheine binding"/>
    <property type="evidence" value="ECO:0007669"/>
    <property type="project" value="TreeGrafter"/>
</dbReference>
<dbReference type="SUPFAM" id="SSF47336">
    <property type="entry name" value="ACP-like"/>
    <property type="match status" value="1"/>
</dbReference>
<feature type="domain" description="Carrier" evidence="6">
    <location>
        <begin position="514"/>
        <end position="589"/>
    </location>
</feature>
<dbReference type="SUPFAM" id="SSF56801">
    <property type="entry name" value="Acetyl-CoA synthetase-like"/>
    <property type="match status" value="1"/>
</dbReference>
<dbReference type="NCBIfam" id="TIGR01733">
    <property type="entry name" value="AA-adenyl-dom"/>
    <property type="match status" value="1"/>
</dbReference>
<dbReference type="InterPro" id="IPR006162">
    <property type="entry name" value="Ppantetheine_attach_site"/>
</dbReference>